<reference evidence="2" key="1">
    <citation type="submission" date="2023-03" db="EMBL/GenBank/DDBJ databases">
        <title>Massive genome expansion in bonnet fungi (Mycena s.s.) driven by repeated elements and novel gene families across ecological guilds.</title>
        <authorList>
            <consortium name="Lawrence Berkeley National Laboratory"/>
            <person name="Harder C.B."/>
            <person name="Miyauchi S."/>
            <person name="Viragh M."/>
            <person name="Kuo A."/>
            <person name="Thoen E."/>
            <person name="Andreopoulos B."/>
            <person name="Lu D."/>
            <person name="Skrede I."/>
            <person name="Drula E."/>
            <person name="Henrissat B."/>
            <person name="Morin E."/>
            <person name="Kohler A."/>
            <person name="Barry K."/>
            <person name="LaButti K."/>
            <person name="Morin E."/>
            <person name="Salamov A."/>
            <person name="Lipzen A."/>
            <person name="Mereny Z."/>
            <person name="Hegedus B."/>
            <person name="Baldrian P."/>
            <person name="Stursova M."/>
            <person name="Weitz H."/>
            <person name="Taylor A."/>
            <person name="Grigoriev I.V."/>
            <person name="Nagy L.G."/>
            <person name="Martin F."/>
            <person name="Kauserud H."/>
        </authorList>
    </citation>
    <scope>NUCLEOTIDE SEQUENCE</scope>
    <source>
        <strain evidence="2">CBHHK173m</strain>
    </source>
</reference>
<feature type="region of interest" description="Disordered" evidence="1">
    <location>
        <begin position="214"/>
        <end position="266"/>
    </location>
</feature>
<protein>
    <recommendedName>
        <fullName evidence="4">KOW domain-containing protein</fullName>
    </recommendedName>
</protein>
<feature type="compositionally biased region" description="Basic and acidic residues" evidence="1">
    <location>
        <begin position="253"/>
        <end position="264"/>
    </location>
</feature>
<evidence type="ECO:0000313" key="3">
    <source>
        <dbReference type="Proteomes" id="UP001222325"/>
    </source>
</evidence>
<accession>A0AAD6TPZ4</accession>
<organism evidence="2 3">
    <name type="scientific">Mycena belliarum</name>
    <dbReference type="NCBI Taxonomy" id="1033014"/>
    <lineage>
        <taxon>Eukaryota</taxon>
        <taxon>Fungi</taxon>
        <taxon>Dikarya</taxon>
        <taxon>Basidiomycota</taxon>
        <taxon>Agaricomycotina</taxon>
        <taxon>Agaricomycetes</taxon>
        <taxon>Agaricomycetidae</taxon>
        <taxon>Agaricales</taxon>
        <taxon>Marasmiineae</taxon>
        <taxon>Mycenaceae</taxon>
        <taxon>Mycena</taxon>
    </lineage>
</organism>
<evidence type="ECO:0000256" key="1">
    <source>
        <dbReference type="SAM" id="MobiDB-lite"/>
    </source>
</evidence>
<proteinExistence type="predicted"/>
<comment type="caution">
    <text evidence="2">The sequence shown here is derived from an EMBL/GenBank/DDBJ whole genome shotgun (WGS) entry which is preliminary data.</text>
</comment>
<dbReference type="AlphaFoldDB" id="A0AAD6TPZ4"/>
<feature type="region of interest" description="Disordered" evidence="1">
    <location>
        <begin position="289"/>
        <end position="312"/>
    </location>
</feature>
<evidence type="ECO:0000313" key="2">
    <source>
        <dbReference type="EMBL" id="KAJ7065092.1"/>
    </source>
</evidence>
<evidence type="ECO:0008006" key="4">
    <source>
        <dbReference type="Google" id="ProtNLM"/>
    </source>
</evidence>
<dbReference type="EMBL" id="JARJCN010000185">
    <property type="protein sequence ID" value="KAJ7065092.1"/>
    <property type="molecule type" value="Genomic_DNA"/>
</dbReference>
<dbReference type="InterPro" id="IPR008991">
    <property type="entry name" value="Translation_prot_SH3-like_sf"/>
</dbReference>
<dbReference type="Proteomes" id="UP001222325">
    <property type="component" value="Unassembled WGS sequence"/>
</dbReference>
<keyword evidence="3" id="KW-1185">Reference proteome</keyword>
<name>A0AAD6TPZ4_9AGAR</name>
<sequence>MTLNDADSMTMECALEDVRREFQHGDAVIVDAGQHKGRQGFVVAVQRGGALQIFDSAEPQPGEDIPQYQNFHVHSAHVNFLNERSPLGGQFSPTSGVIQRAAETTASLNTVGRRFEGMFVRVVGNVLKNKAGMVVGDFDSPRHANRLDAARRANPAVAHNFRLSDFRGIIVTVREDKKNTTFTVDIKLLVHYVTNLPLQEAVFLPRTSRFASRLRMPDADERRAQRPATPPQSIETADASWGIDSAYENGRMPGERNGEHRLADDPSAVRAGFEDLHTGSRSITWFRDGQPVLASDSNPVDSKENDLPVTST</sequence>
<gene>
    <name evidence="2" type="ORF">B0H15DRAFT_958580</name>
</gene>
<dbReference type="SUPFAM" id="SSF50104">
    <property type="entry name" value="Translation proteins SH3-like domain"/>
    <property type="match status" value="1"/>
</dbReference>
<feature type="compositionally biased region" description="Basic and acidic residues" evidence="1">
    <location>
        <begin position="215"/>
        <end position="224"/>
    </location>
</feature>